<evidence type="ECO:0000313" key="2">
    <source>
        <dbReference type="EMBL" id="KAK4091314.1"/>
    </source>
</evidence>
<feature type="compositionally biased region" description="Basic and acidic residues" evidence="1">
    <location>
        <begin position="53"/>
        <end position="66"/>
    </location>
</feature>
<dbReference type="EMBL" id="JAWRVI010000012">
    <property type="protein sequence ID" value="KAK4091314.1"/>
    <property type="molecule type" value="Genomic_DNA"/>
</dbReference>
<gene>
    <name evidence="2" type="ORF">Purlil1_4328</name>
</gene>
<evidence type="ECO:0000256" key="1">
    <source>
        <dbReference type="SAM" id="MobiDB-lite"/>
    </source>
</evidence>
<dbReference type="Proteomes" id="UP001287286">
    <property type="component" value="Unassembled WGS sequence"/>
</dbReference>
<feature type="region of interest" description="Disordered" evidence="1">
    <location>
        <begin position="140"/>
        <end position="178"/>
    </location>
</feature>
<name>A0ABR0C584_PURLI</name>
<keyword evidence="3" id="KW-1185">Reference proteome</keyword>
<protein>
    <submittedName>
        <fullName evidence="2">Uncharacterized protein</fullName>
    </submittedName>
</protein>
<sequence length="199" mass="21543">MSVKVTSESRQQRPVVDGRSDGRGKERRKVLGMKQRQVPPPRFGFASTCDNEDGGKLPRERKERAHSVNSSSCVCAAPLSAVSKALWLDCQSCRSVVVGLEAQENTAPERRGTGGHGDRVGTHHIQVLCVCPRRVAIRPSPAKPSLGGDGRSDKSDSASAAHHRPAHTAERADEPDGLERCEGVETWLHSWAVVPALDE</sequence>
<feature type="compositionally biased region" description="Basic and acidic residues" evidence="1">
    <location>
        <begin position="167"/>
        <end position="178"/>
    </location>
</feature>
<organism evidence="2 3">
    <name type="scientific">Purpureocillium lilacinum</name>
    <name type="common">Paecilomyces lilacinus</name>
    <dbReference type="NCBI Taxonomy" id="33203"/>
    <lineage>
        <taxon>Eukaryota</taxon>
        <taxon>Fungi</taxon>
        <taxon>Dikarya</taxon>
        <taxon>Ascomycota</taxon>
        <taxon>Pezizomycotina</taxon>
        <taxon>Sordariomycetes</taxon>
        <taxon>Hypocreomycetidae</taxon>
        <taxon>Hypocreales</taxon>
        <taxon>Ophiocordycipitaceae</taxon>
        <taxon>Purpureocillium</taxon>
    </lineage>
</organism>
<feature type="region of interest" description="Disordered" evidence="1">
    <location>
        <begin position="1"/>
        <end position="68"/>
    </location>
</feature>
<reference evidence="2 3" key="1">
    <citation type="journal article" date="2024" name="Microbiol. Resour. Announc.">
        <title>Genome annotations for the ascomycete fungi Trichoderma harzianum, Trichoderma aggressivum, and Purpureocillium lilacinum.</title>
        <authorList>
            <person name="Beijen E.P.W."/>
            <person name="Ohm R.A."/>
        </authorList>
    </citation>
    <scope>NUCLEOTIDE SEQUENCE [LARGE SCALE GENOMIC DNA]</scope>
    <source>
        <strain evidence="2 3">CBS 150709</strain>
    </source>
</reference>
<comment type="caution">
    <text evidence="2">The sequence shown here is derived from an EMBL/GenBank/DDBJ whole genome shotgun (WGS) entry which is preliminary data.</text>
</comment>
<accession>A0ABR0C584</accession>
<proteinExistence type="predicted"/>
<evidence type="ECO:0000313" key="3">
    <source>
        <dbReference type="Proteomes" id="UP001287286"/>
    </source>
</evidence>